<reference evidence="2" key="2">
    <citation type="submission" date="2023-05" db="EMBL/GenBank/DDBJ databases">
        <authorList>
            <person name="Schelkunov M.I."/>
        </authorList>
    </citation>
    <scope>NUCLEOTIDE SEQUENCE</scope>
    <source>
        <strain evidence="2">Hsosn_3</strain>
        <tissue evidence="2">Leaf</tissue>
    </source>
</reference>
<comment type="caution">
    <text evidence="2">The sequence shown here is derived from an EMBL/GenBank/DDBJ whole genome shotgun (WGS) entry which is preliminary data.</text>
</comment>
<dbReference type="AlphaFoldDB" id="A0AAD8ML75"/>
<evidence type="ECO:0000313" key="3">
    <source>
        <dbReference type="Proteomes" id="UP001237642"/>
    </source>
</evidence>
<evidence type="ECO:0000256" key="1">
    <source>
        <dbReference type="SAM" id="MobiDB-lite"/>
    </source>
</evidence>
<proteinExistence type="predicted"/>
<dbReference type="PANTHER" id="PTHR46410:SF1">
    <property type="entry name" value="AT-RICH INTERACTIVE DOMAIN-CONTAINING PROTEIN 1"/>
    <property type="match status" value="1"/>
</dbReference>
<sequence length="530" mass="60834">MVVMTYKAVFHNGLWDFVVQEFGLSSAFGTSLKLVYDKYLDLVDIWMQRTVKGKEGDSEADQRVFIMDLESETREFSSENTVEKGKDGRQVQVELEERSKSNFTSAEKLGERGKDLSFMDLDAGKDNGSDMLYESSVVSEGDSSRNQYQNNEARSLVQLNRFDGNNAAVDKCEIGSKSQDNDDACNRKRKRECISKSLNWIRKVAKDPCDQVIGSLPELSKWKFFGTEYPWKQLLLVRQAMMVQRHGNSKVESIWQLFRFTNLNSVKLNKQRMHPAMYEDRSRFSERVASSKMSQSALSFEKPQAQSCSNSTSSDTKSDLEKSLAGLWLTKYRHKKIPVGIASQAEVPEWTENVSGSESKWLGTCIWPQEIGGNRNCLIERDPTGLGRPDQCNCEFKGSFECVRLHVSENRIRLKVELGVAFYNWHIDKMGEEVALSWNKSEESKFEAIVRSNPPSQDNCFWEELCKHFHYKRREHVLSYYFNVFLLRRRGLQNRSTPVEIGSDDEDLEFETTTNCSGQTAVRTLKPSDC</sequence>
<reference evidence="2" key="1">
    <citation type="submission" date="2023-02" db="EMBL/GenBank/DDBJ databases">
        <title>Genome of toxic invasive species Heracleum sosnowskyi carries increased number of genes despite the absence of recent whole-genome duplications.</title>
        <authorList>
            <person name="Schelkunov M."/>
            <person name="Shtratnikova V."/>
            <person name="Makarenko M."/>
            <person name="Klepikova A."/>
            <person name="Omelchenko D."/>
            <person name="Novikova G."/>
            <person name="Obukhova E."/>
            <person name="Bogdanov V."/>
            <person name="Penin A."/>
            <person name="Logacheva M."/>
        </authorList>
    </citation>
    <scope>NUCLEOTIDE SEQUENCE</scope>
    <source>
        <strain evidence="2">Hsosn_3</strain>
        <tissue evidence="2">Leaf</tissue>
    </source>
</reference>
<evidence type="ECO:0000313" key="2">
    <source>
        <dbReference type="EMBL" id="KAK1376203.1"/>
    </source>
</evidence>
<dbReference type="Proteomes" id="UP001237642">
    <property type="component" value="Unassembled WGS sequence"/>
</dbReference>
<dbReference type="EMBL" id="JAUIZM010000007">
    <property type="protein sequence ID" value="KAK1376203.1"/>
    <property type="molecule type" value="Genomic_DNA"/>
</dbReference>
<organism evidence="2 3">
    <name type="scientific">Heracleum sosnowskyi</name>
    <dbReference type="NCBI Taxonomy" id="360622"/>
    <lineage>
        <taxon>Eukaryota</taxon>
        <taxon>Viridiplantae</taxon>
        <taxon>Streptophyta</taxon>
        <taxon>Embryophyta</taxon>
        <taxon>Tracheophyta</taxon>
        <taxon>Spermatophyta</taxon>
        <taxon>Magnoliopsida</taxon>
        <taxon>eudicotyledons</taxon>
        <taxon>Gunneridae</taxon>
        <taxon>Pentapetalae</taxon>
        <taxon>asterids</taxon>
        <taxon>campanulids</taxon>
        <taxon>Apiales</taxon>
        <taxon>Apiaceae</taxon>
        <taxon>Apioideae</taxon>
        <taxon>apioid superclade</taxon>
        <taxon>Tordylieae</taxon>
        <taxon>Tordyliinae</taxon>
        <taxon>Heracleum</taxon>
    </lineage>
</organism>
<dbReference type="PANTHER" id="PTHR46410">
    <property type="entry name" value="AT-RICH INTERACTIVE DOMAIN-CONTAINING PROTEIN 2"/>
    <property type="match status" value="1"/>
</dbReference>
<name>A0AAD8ML75_9APIA</name>
<gene>
    <name evidence="2" type="ORF">POM88_032396</name>
</gene>
<feature type="region of interest" description="Disordered" evidence="1">
    <location>
        <begin position="298"/>
        <end position="318"/>
    </location>
</feature>
<keyword evidence="3" id="KW-1185">Reference proteome</keyword>
<accession>A0AAD8ML75</accession>
<protein>
    <submittedName>
        <fullName evidence="2">AT-rich interactive domain-containing protein 2</fullName>
    </submittedName>
</protein>